<dbReference type="CDD" id="cd13361">
    <property type="entry name" value="PH_PLC_beta"/>
    <property type="match status" value="1"/>
</dbReference>
<dbReference type="PROSITE" id="PS50007">
    <property type="entry name" value="PIPLC_X_DOMAIN"/>
    <property type="match status" value="1"/>
</dbReference>
<dbReference type="Gene3D" id="2.30.29.240">
    <property type="match status" value="1"/>
</dbReference>
<dbReference type="InterPro" id="IPR035892">
    <property type="entry name" value="C2_domain_sf"/>
</dbReference>
<dbReference type="SMART" id="SM00148">
    <property type="entry name" value="PLCXc"/>
    <property type="match status" value="1"/>
</dbReference>
<organism evidence="19 20">
    <name type="scientific">Sciurus carolinensis</name>
    <name type="common">Eastern gray squirrel</name>
    <dbReference type="NCBI Taxonomy" id="30640"/>
    <lineage>
        <taxon>Eukaryota</taxon>
        <taxon>Metazoa</taxon>
        <taxon>Chordata</taxon>
        <taxon>Craniata</taxon>
        <taxon>Vertebrata</taxon>
        <taxon>Euteleostomi</taxon>
        <taxon>Mammalia</taxon>
        <taxon>Eutheria</taxon>
        <taxon>Euarchontoglires</taxon>
        <taxon>Glires</taxon>
        <taxon>Rodentia</taxon>
        <taxon>Sciuromorpha</taxon>
        <taxon>Sciuridae</taxon>
        <taxon>Sciurinae</taxon>
        <taxon>Sciurini</taxon>
        <taxon>Sciurus</taxon>
    </lineage>
</organism>
<evidence type="ECO:0000259" key="17">
    <source>
        <dbReference type="PROSITE" id="PS50004"/>
    </source>
</evidence>
<dbReference type="Pfam" id="PF22631">
    <property type="entry name" value="PLCB1-4-like_EFh"/>
    <property type="match status" value="1"/>
</dbReference>
<dbReference type="GO" id="GO:0007200">
    <property type="term" value="P:phospholipase C-activating G protein-coupled receptor signaling pathway"/>
    <property type="evidence" value="ECO:0007669"/>
    <property type="project" value="UniProtKB-ARBA"/>
</dbReference>
<keyword evidence="3 12" id="KW-0378">Hydrolase</keyword>
<dbReference type="InterPro" id="IPR011992">
    <property type="entry name" value="EF-hand-dom_pair"/>
</dbReference>
<accession>A0AA41MRI9</accession>
<dbReference type="GO" id="GO:0046488">
    <property type="term" value="P:phosphatidylinositol metabolic process"/>
    <property type="evidence" value="ECO:0007669"/>
    <property type="project" value="TreeGrafter"/>
</dbReference>
<comment type="catalytic activity">
    <reaction evidence="10">
        <text>a 1,2-diacyl-sn-glycero-3-phospho-(1D-myo-inositol) + H2O = 1D-myo-inositol 1-phosphate + a 1,2-diacyl-sn-glycerol + H(+)</text>
        <dbReference type="Rhea" id="RHEA:43484"/>
        <dbReference type="ChEBI" id="CHEBI:15377"/>
        <dbReference type="ChEBI" id="CHEBI:15378"/>
        <dbReference type="ChEBI" id="CHEBI:17815"/>
        <dbReference type="ChEBI" id="CHEBI:57880"/>
        <dbReference type="ChEBI" id="CHEBI:58433"/>
    </reaction>
    <physiologicalReaction direction="left-to-right" evidence="10">
        <dbReference type="Rhea" id="RHEA:43485"/>
    </physiologicalReaction>
</comment>
<feature type="compositionally biased region" description="Basic and acidic residues" evidence="16">
    <location>
        <begin position="1184"/>
        <end position="1199"/>
    </location>
</feature>
<dbReference type="PANTHER" id="PTHR10336">
    <property type="entry name" value="PHOSPHOINOSITIDE-SPECIFIC PHOSPHOLIPASE C FAMILY PROTEIN"/>
    <property type="match status" value="1"/>
</dbReference>
<dbReference type="InterPro" id="IPR037862">
    <property type="entry name" value="PLC-beta_PH"/>
</dbReference>
<dbReference type="SUPFAM" id="SSF69989">
    <property type="entry name" value="C-terminal domain of PLC-beta"/>
    <property type="match status" value="2"/>
</dbReference>
<feature type="region of interest" description="Disordered" evidence="16">
    <location>
        <begin position="462"/>
        <end position="535"/>
    </location>
</feature>
<dbReference type="GO" id="GO:0048015">
    <property type="term" value="P:phosphatidylinositol-mediated signaling"/>
    <property type="evidence" value="ECO:0007669"/>
    <property type="project" value="TreeGrafter"/>
</dbReference>
<comment type="subunit">
    <text evidence="11">Interacts with RAC1. Forms a complex composed of at least WDR26, a G-beta:gamma unit, and PLCB2.</text>
</comment>
<keyword evidence="8 12" id="KW-0807">Transducer</keyword>
<feature type="compositionally biased region" description="Acidic residues" evidence="16">
    <location>
        <begin position="501"/>
        <end position="525"/>
    </location>
</feature>
<dbReference type="Pfam" id="PF17787">
    <property type="entry name" value="PH_14"/>
    <property type="match status" value="1"/>
</dbReference>
<dbReference type="FunFam" id="1.10.238.10:FF:000024">
    <property type="entry name" value="1-phosphatidylinositol 4,5-bisphosphate phosphodiesterase"/>
    <property type="match status" value="1"/>
</dbReference>
<evidence type="ECO:0000313" key="19">
    <source>
        <dbReference type="EMBL" id="MBZ3876742.1"/>
    </source>
</evidence>
<dbReference type="Pfam" id="PF08703">
    <property type="entry name" value="PLC-beta_C"/>
    <property type="match status" value="2"/>
</dbReference>
<dbReference type="SUPFAM" id="SSF50729">
    <property type="entry name" value="PH domain-like"/>
    <property type="match status" value="1"/>
</dbReference>
<feature type="region of interest" description="Disordered" evidence="16">
    <location>
        <begin position="1184"/>
        <end position="1215"/>
    </location>
</feature>
<feature type="coiled-coil region" evidence="15">
    <location>
        <begin position="1110"/>
        <end position="1174"/>
    </location>
</feature>
<feature type="binding site" evidence="14">
    <location>
        <position position="328"/>
    </location>
    <ligand>
        <name>Ca(2+)</name>
        <dbReference type="ChEBI" id="CHEBI:29108"/>
    </ligand>
</feature>
<evidence type="ECO:0000256" key="7">
    <source>
        <dbReference type="ARBA" id="ARBA00023098"/>
    </source>
</evidence>
<comment type="function">
    <text evidence="12">The production of the second messenger molecules diacylglycerol (DAG) and inositol 1,4,5-trisphosphate (IP3) is mediated by activated phosphatidylinositol-specific phospholipase C enzymes. In neutrophils, participates in a phospholipase C-activating N-formyl peptide-activated GPCR (G protein-coupled receptor) signaling pathway by promoting RASGRP4 activation by DAG, to promote neutrophil functional responses.</text>
</comment>
<dbReference type="Gene3D" id="1.10.238.10">
    <property type="entry name" value="EF-hand"/>
    <property type="match status" value="1"/>
</dbReference>
<feature type="binding site" evidence="14">
    <location>
        <position position="408"/>
    </location>
    <ligand>
        <name>Ca(2+)</name>
        <dbReference type="ChEBI" id="CHEBI:29108"/>
    </ligand>
</feature>
<dbReference type="EMBL" id="JAATJV010282141">
    <property type="protein sequence ID" value="MBZ3876742.1"/>
    <property type="molecule type" value="Genomic_DNA"/>
</dbReference>
<proteinExistence type="predicted"/>
<evidence type="ECO:0000256" key="5">
    <source>
        <dbReference type="ARBA" id="ARBA00022963"/>
    </source>
</evidence>
<dbReference type="InterPro" id="IPR017946">
    <property type="entry name" value="PLC-like_Pdiesterase_TIM-brl"/>
</dbReference>
<sequence>MSLLNPVLLPPKVKAYLSQGERFIKWDDETAVASPVILRVDPKGYYLYWTYQSKEMEFLDITSIRDTRFGKFAKMPKSQKLRDVFNLDFPDNHFLLKTLTVVSGPDMVELTFHNFVSYKENVGKDWAEDVLALAKHPLTANAPRSTFLDKILVKLKMQLNPEGKIPVKNFFQMFPADRKRVEAALSACHLAKGKNDAINPEDFPESVYKSFLMNLCPRPEIDEIFTSYHAKAKPYMTKEHLTKFINQKQRDSRLNSLLFPPARPEQVQGLIDKYEPSGINVQRGQLSPEGMVWFLCGPENSVLAQDKLLLHHDMTQPLNHYFINSSHNTYLTAGQFSGLSSAEMYRQVLLSGCRCVELDCWKGKPPDEEPIITHGFTMTTDILFKEAIEAIAESAFKTSPYPVILSFENHVDSPRQQAKMAEYCRTMFGDMLLTEPLEKFPLKPGIPLPSPEDLRGKILIKNKKNQFSGPATPSEDAGGEAEGSDPPMAPIGEDTVWAGEEGSELEEEEEVEVEEEEESGSLDEEEMKKMQSDEGTAGLEVTAYEEMSSLVNYIQPTKFISFEFSAQKNRSYVISSFTELKAYDLLSKASVQFVDYNKRQMSRIYPKGTRMDSSNYMPQMFWNAGCQMVALNFQTMDLPMQQNMALFEFNGQSGYLLKHEFMRRLDKQFNPFSVDRIDVVVATTLSITASPEVISGQFLSERSVRTYVEVELFGLPGDPKRRYRTKLSPSPNSINPVWKEEPFVFEKILMPELASLRVAVMEEGNKFLGHRIIPINALNSGYHHLCLHSESNMPLTMPALFVFLEMKDYVPDTWADLTVALANPIKFFNAHDKKSVKLKEAMGGLPEKPFPPMSPVGRQINGPSAPASNGSAEAVARARDEAPKEVVEPRTTSPEELRELKGIVKLQRRHEKELRELERRGARRWEELLQRGAAQLAELEPPSTRSKLLPGKGSRKKRILPCEEAGGVARGEGTEGADALVRELKDRLEQELQQQGEEQYRCILKRKEQHVTEQMAKMIELAREKHAAELKTLKETSEMYDCLLCTPLPAAQQGLGCRACPSCLSSCSDTKEMKKKLEAKRLERIQAMTKVASDKMAQERMKREINNSHIQEVVQAIKQMTDTLERHQEKLEEKQAACLEQIQDMEKRFQQEALAEYEARMKGLEAEVKESVRACLRACIPSEAEDKSERACEASKEPCDQNPLTTMEDTQESRL</sequence>
<dbReference type="CDD" id="cd00275">
    <property type="entry name" value="C2_PLC_like"/>
    <property type="match status" value="1"/>
</dbReference>
<dbReference type="GO" id="GO:0051209">
    <property type="term" value="P:release of sequestered calcium ion into cytosol"/>
    <property type="evidence" value="ECO:0007669"/>
    <property type="project" value="TreeGrafter"/>
</dbReference>
<dbReference type="CDD" id="cd08624">
    <property type="entry name" value="PI-PLCc_beta2"/>
    <property type="match status" value="1"/>
</dbReference>
<reference evidence="19" key="1">
    <citation type="submission" date="2020-03" db="EMBL/GenBank/DDBJ databases">
        <title>Studies in the Genomics of Life Span.</title>
        <authorList>
            <person name="Glass D."/>
        </authorList>
    </citation>
    <scope>NUCLEOTIDE SEQUENCE</scope>
    <source>
        <strain evidence="19">SUZIE</strain>
        <tissue evidence="19">Muscle</tissue>
    </source>
</reference>
<dbReference type="Pfam" id="PF00387">
    <property type="entry name" value="PI-PLC-Y"/>
    <property type="match status" value="1"/>
</dbReference>
<evidence type="ECO:0000256" key="10">
    <source>
        <dbReference type="ARBA" id="ARBA00023726"/>
    </source>
</evidence>
<dbReference type="GO" id="GO:0005737">
    <property type="term" value="C:cytoplasm"/>
    <property type="evidence" value="ECO:0007669"/>
    <property type="project" value="TreeGrafter"/>
</dbReference>
<dbReference type="FunFam" id="2.30.29.240:FF:000002">
    <property type="entry name" value="1-phosphatidylinositol 4,5-bisphosphate phosphodiesterase"/>
    <property type="match status" value="1"/>
</dbReference>
<dbReference type="SMART" id="SM00239">
    <property type="entry name" value="C2"/>
    <property type="match status" value="1"/>
</dbReference>
<feature type="active site" evidence="13">
    <location>
        <position position="327"/>
    </location>
</feature>
<dbReference type="Proteomes" id="UP001166674">
    <property type="component" value="Unassembled WGS sequence"/>
</dbReference>
<dbReference type="InterPro" id="IPR001711">
    <property type="entry name" value="PLipase_C_Pinositol-sp_Y"/>
</dbReference>
<evidence type="ECO:0000256" key="6">
    <source>
        <dbReference type="ARBA" id="ARBA00023054"/>
    </source>
</evidence>
<dbReference type="InterPro" id="IPR016280">
    <property type="entry name" value="PLC-beta"/>
</dbReference>
<dbReference type="SUPFAM" id="SSF47473">
    <property type="entry name" value="EF-hand"/>
    <property type="match status" value="1"/>
</dbReference>
<evidence type="ECO:0000256" key="11">
    <source>
        <dbReference type="ARBA" id="ARBA00062585"/>
    </source>
</evidence>
<dbReference type="Pfam" id="PF00388">
    <property type="entry name" value="PI-PLC-X"/>
    <property type="match status" value="1"/>
</dbReference>
<dbReference type="PRINTS" id="PR00390">
    <property type="entry name" value="PHPHLIPASEC"/>
</dbReference>
<keyword evidence="1" id="KW-0597">Phosphoprotein</keyword>
<dbReference type="PANTHER" id="PTHR10336:SF10">
    <property type="entry name" value="1-PHOSPHATIDYLINOSITOL 4,5-BISPHOSPHATE PHOSPHODIESTERASE BETA-2"/>
    <property type="match status" value="1"/>
</dbReference>
<evidence type="ECO:0000256" key="1">
    <source>
        <dbReference type="ARBA" id="ARBA00022553"/>
    </source>
</evidence>
<evidence type="ECO:0000259" key="18">
    <source>
        <dbReference type="PROSITE" id="PS50008"/>
    </source>
</evidence>
<feature type="domain" description="PI-PLC Y-box" evidence="18">
    <location>
        <begin position="547"/>
        <end position="663"/>
    </location>
</feature>
<dbReference type="Pfam" id="PF00168">
    <property type="entry name" value="C2"/>
    <property type="match status" value="1"/>
</dbReference>
<dbReference type="SMART" id="SM00149">
    <property type="entry name" value="PLCYc"/>
    <property type="match status" value="1"/>
</dbReference>
<evidence type="ECO:0000256" key="2">
    <source>
        <dbReference type="ARBA" id="ARBA00022723"/>
    </source>
</evidence>
<dbReference type="SUPFAM" id="SSF51695">
    <property type="entry name" value="PLC-like phosphodiesterases"/>
    <property type="match status" value="1"/>
</dbReference>
<evidence type="ECO:0000256" key="14">
    <source>
        <dbReference type="PIRSR" id="PIRSR000956-2"/>
    </source>
</evidence>
<keyword evidence="6 15" id="KW-0175">Coiled coil</keyword>
<dbReference type="EC" id="3.1.4.11" evidence="12"/>
<evidence type="ECO:0000256" key="12">
    <source>
        <dbReference type="PIRNR" id="PIRNR000956"/>
    </source>
</evidence>
<name>A0AA41MRI9_SCICA</name>
<gene>
    <name evidence="19" type="ORF">SUZIE_139460</name>
</gene>
<keyword evidence="7 12" id="KW-0443">Lipid metabolism</keyword>
<dbReference type="Gene3D" id="3.20.20.190">
    <property type="entry name" value="Phosphatidylinositol (PI) phosphodiesterase"/>
    <property type="match status" value="1"/>
</dbReference>
<dbReference type="PROSITE" id="PS50004">
    <property type="entry name" value="C2"/>
    <property type="match status" value="1"/>
</dbReference>
<dbReference type="PROSITE" id="PS50008">
    <property type="entry name" value="PIPLC_Y_DOMAIN"/>
    <property type="match status" value="1"/>
</dbReference>
<protein>
    <recommendedName>
        <fullName evidence="12">1-phosphatidylinositol 4,5-bisphosphate phosphodiesterase</fullName>
        <ecNumber evidence="12">3.1.4.11</ecNumber>
    </recommendedName>
</protein>
<dbReference type="GO" id="GO:0050913">
    <property type="term" value="P:sensory perception of bitter taste"/>
    <property type="evidence" value="ECO:0007669"/>
    <property type="project" value="UniProtKB-ARBA"/>
</dbReference>
<feature type="domain" description="C2" evidence="17">
    <location>
        <begin position="666"/>
        <end position="795"/>
    </location>
</feature>
<dbReference type="AlphaFoldDB" id="A0AA41MRI9"/>
<evidence type="ECO:0000256" key="3">
    <source>
        <dbReference type="ARBA" id="ARBA00022801"/>
    </source>
</evidence>
<dbReference type="GO" id="GO:0016042">
    <property type="term" value="P:lipid catabolic process"/>
    <property type="evidence" value="ECO:0007669"/>
    <property type="project" value="UniProtKB-KW"/>
</dbReference>
<comment type="cofactor">
    <cofactor evidence="14">
        <name>Ca(2+)</name>
        <dbReference type="ChEBI" id="CHEBI:29108"/>
    </cofactor>
    <text evidence="14">Binds 1 Ca(2+) ion per subunit.</text>
</comment>
<dbReference type="InterPro" id="IPR001192">
    <property type="entry name" value="PI-PLC_fam"/>
</dbReference>
<comment type="caution">
    <text evidence="19">The sequence shown here is derived from an EMBL/GenBank/DDBJ whole genome shotgun (WGS) entry which is preliminary data.</text>
</comment>
<feature type="active site" evidence="13">
    <location>
        <position position="374"/>
    </location>
</feature>
<evidence type="ECO:0000256" key="4">
    <source>
        <dbReference type="ARBA" id="ARBA00022837"/>
    </source>
</evidence>
<evidence type="ECO:0000256" key="15">
    <source>
        <dbReference type="SAM" id="Coils"/>
    </source>
</evidence>
<dbReference type="SUPFAM" id="SSF49562">
    <property type="entry name" value="C2 domain (Calcium/lipid-binding domain, CaLB)"/>
    <property type="match status" value="1"/>
</dbReference>
<dbReference type="InterPro" id="IPR000909">
    <property type="entry name" value="PLipase_C_PInositol-sp_X_dom"/>
</dbReference>
<evidence type="ECO:0000313" key="20">
    <source>
        <dbReference type="Proteomes" id="UP001166674"/>
    </source>
</evidence>
<keyword evidence="5 12" id="KW-0442">Lipid degradation</keyword>
<comment type="catalytic activity">
    <reaction evidence="9">
        <text>a 1,2-diacyl-sn-glycero-3-phospho-(1D-myo-inositol-4,5-bisphosphate) + H2O = 1D-myo-inositol 1,4,5-trisphosphate + a 1,2-diacyl-sn-glycerol + H(+)</text>
        <dbReference type="Rhea" id="RHEA:33179"/>
        <dbReference type="ChEBI" id="CHEBI:15377"/>
        <dbReference type="ChEBI" id="CHEBI:15378"/>
        <dbReference type="ChEBI" id="CHEBI:17815"/>
        <dbReference type="ChEBI" id="CHEBI:58456"/>
        <dbReference type="ChEBI" id="CHEBI:203600"/>
        <dbReference type="EC" id="3.1.4.11"/>
    </reaction>
    <physiologicalReaction direction="left-to-right" evidence="9">
        <dbReference type="Rhea" id="RHEA:33180"/>
    </physiologicalReaction>
</comment>
<keyword evidence="4 14" id="KW-0106">Calcium</keyword>
<evidence type="ECO:0000256" key="13">
    <source>
        <dbReference type="PIRSR" id="PIRSR000956-1"/>
    </source>
</evidence>
<keyword evidence="20" id="KW-1185">Reference proteome</keyword>
<dbReference type="PIRSF" id="PIRSF000956">
    <property type="entry name" value="PLC-beta"/>
    <property type="match status" value="1"/>
</dbReference>
<keyword evidence="2 14" id="KW-0479">Metal-binding</keyword>
<dbReference type="InterPro" id="IPR028403">
    <property type="entry name" value="PLC-beta2_cat"/>
</dbReference>
<dbReference type="GO" id="GO:0005509">
    <property type="term" value="F:calcium ion binding"/>
    <property type="evidence" value="ECO:0007669"/>
    <property type="project" value="UniProtKB-UniRule"/>
</dbReference>
<dbReference type="CDD" id="cd16209">
    <property type="entry name" value="EFh_PI-PLCbeta2"/>
    <property type="match status" value="1"/>
</dbReference>
<feature type="binding site" evidence="14">
    <location>
        <position position="359"/>
    </location>
    <ligand>
        <name>Ca(2+)</name>
        <dbReference type="ChEBI" id="CHEBI:29108"/>
    </ligand>
</feature>
<dbReference type="GO" id="GO:0004435">
    <property type="term" value="F:phosphatidylinositol-4,5-bisphosphate phospholipase C activity"/>
    <property type="evidence" value="ECO:0007669"/>
    <property type="project" value="UniProtKB-UniRule"/>
</dbReference>
<dbReference type="InterPro" id="IPR046969">
    <property type="entry name" value="PLCbeta2_EF"/>
</dbReference>
<evidence type="ECO:0000256" key="16">
    <source>
        <dbReference type="SAM" id="MobiDB-lite"/>
    </source>
</evidence>
<dbReference type="Gene3D" id="1.20.1230.10">
    <property type="entry name" value="Phospholipase C beta, distal C-terminal domain"/>
    <property type="match status" value="2"/>
</dbReference>
<dbReference type="InterPro" id="IPR042531">
    <property type="entry name" value="PLC-beta_C_sf"/>
</dbReference>
<dbReference type="InterPro" id="IPR014815">
    <property type="entry name" value="PLC-beta_C"/>
</dbReference>
<dbReference type="InterPro" id="IPR000008">
    <property type="entry name" value="C2_dom"/>
</dbReference>
<feature type="binding site" evidence="14">
    <location>
        <position position="357"/>
    </location>
    <ligand>
        <name>Ca(2+)</name>
        <dbReference type="ChEBI" id="CHEBI:29108"/>
    </ligand>
</feature>
<dbReference type="FunFam" id="2.60.40.150:FF:000105">
    <property type="entry name" value="1-phosphatidylinositol 4,5-bisphosphate phosphodiesterase"/>
    <property type="match status" value="1"/>
</dbReference>
<dbReference type="InterPro" id="IPR053945">
    <property type="entry name" value="PLCB1-4-like_EFh"/>
</dbReference>
<evidence type="ECO:0000256" key="8">
    <source>
        <dbReference type="ARBA" id="ARBA00023224"/>
    </source>
</evidence>
<dbReference type="Gene3D" id="2.60.40.150">
    <property type="entry name" value="C2 domain"/>
    <property type="match status" value="1"/>
</dbReference>
<evidence type="ECO:0000256" key="9">
    <source>
        <dbReference type="ARBA" id="ARBA00023674"/>
    </source>
</evidence>